<dbReference type="InterPro" id="IPR000792">
    <property type="entry name" value="Tscrpt_reg_LuxR_C"/>
</dbReference>
<keyword evidence="2" id="KW-0067">ATP-binding</keyword>
<evidence type="ECO:0000256" key="2">
    <source>
        <dbReference type="ARBA" id="ARBA00022840"/>
    </source>
</evidence>
<evidence type="ECO:0000259" key="4">
    <source>
        <dbReference type="PROSITE" id="PS50043"/>
    </source>
</evidence>
<dbReference type="GO" id="GO:0004016">
    <property type="term" value="F:adenylate cyclase activity"/>
    <property type="evidence" value="ECO:0007669"/>
    <property type="project" value="TreeGrafter"/>
</dbReference>
<keyword evidence="6" id="KW-1185">Reference proteome</keyword>
<dbReference type="GO" id="GO:0005737">
    <property type="term" value="C:cytoplasm"/>
    <property type="evidence" value="ECO:0007669"/>
    <property type="project" value="TreeGrafter"/>
</dbReference>
<dbReference type="AlphaFoldDB" id="A0A940Y132"/>
<gene>
    <name evidence="5" type="ORF">J8N05_19600</name>
</gene>
<dbReference type="PRINTS" id="PR00038">
    <property type="entry name" value="HTHLUXR"/>
</dbReference>
<comment type="caution">
    <text evidence="5">The sequence shown here is derived from an EMBL/GenBank/DDBJ whole genome shotgun (WGS) entry which is preliminary data.</text>
</comment>
<keyword evidence="1" id="KW-0547">Nucleotide-binding</keyword>
<dbReference type="SMART" id="SM00421">
    <property type="entry name" value="HTH_LUXR"/>
    <property type="match status" value="1"/>
</dbReference>
<feature type="region of interest" description="Disordered" evidence="3">
    <location>
        <begin position="929"/>
        <end position="959"/>
    </location>
</feature>
<organism evidence="5 6">
    <name type="scientific">Streptomyces liliiviolaceus</name>
    <dbReference type="NCBI Taxonomy" id="2823109"/>
    <lineage>
        <taxon>Bacteria</taxon>
        <taxon>Bacillati</taxon>
        <taxon>Actinomycetota</taxon>
        <taxon>Actinomycetes</taxon>
        <taxon>Kitasatosporales</taxon>
        <taxon>Streptomycetaceae</taxon>
        <taxon>Streptomyces</taxon>
    </lineage>
</organism>
<accession>A0A940Y132</accession>
<evidence type="ECO:0000313" key="5">
    <source>
        <dbReference type="EMBL" id="MBQ0850395.1"/>
    </source>
</evidence>
<evidence type="ECO:0000256" key="1">
    <source>
        <dbReference type="ARBA" id="ARBA00022741"/>
    </source>
</evidence>
<dbReference type="GO" id="GO:0003677">
    <property type="term" value="F:DNA binding"/>
    <property type="evidence" value="ECO:0007669"/>
    <property type="project" value="InterPro"/>
</dbReference>
<dbReference type="Gene3D" id="1.25.40.10">
    <property type="entry name" value="Tetratricopeptide repeat domain"/>
    <property type="match status" value="1"/>
</dbReference>
<protein>
    <submittedName>
        <fullName evidence="5">AAA family ATPase</fullName>
    </submittedName>
</protein>
<feature type="compositionally biased region" description="Basic and acidic residues" evidence="3">
    <location>
        <begin position="933"/>
        <end position="950"/>
    </location>
</feature>
<dbReference type="GO" id="GO:0005524">
    <property type="term" value="F:ATP binding"/>
    <property type="evidence" value="ECO:0007669"/>
    <property type="project" value="UniProtKB-KW"/>
</dbReference>
<feature type="region of interest" description="Disordered" evidence="3">
    <location>
        <begin position="353"/>
        <end position="373"/>
    </location>
</feature>
<evidence type="ECO:0000313" key="6">
    <source>
        <dbReference type="Proteomes" id="UP000677413"/>
    </source>
</evidence>
<dbReference type="SUPFAM" id="SSF52540">
    <property type="entry name" value="P-loop containing nucleoside triphosphate hydrolases"/>
    <property type="match status" value="1"/>
</dbReference>
<dbReference type="CDD" id="cd06170">
    <property type="entry name" value="LuxR_C_like"/>
    <property type="match status" value="1"/>
</dbReference>
<dbReference type="RefSeq" id="WP_210884534.1">
    <property type="nucleotide sequence ID" value="NZ_JAGPYQ010000001.1"/>
</dbReference>
<dbReference type="InterPro" id="IPR036388">
    <property type="entry name" value="WH-like_DNA-bd_sf"/>
</dbReference>
<dbReference type="PANTHER" id="PTHR16305">
    <property type="entry name" value="TESTICULAR SOLUBLE ADENYLYL CYCLASE"/>
    <property type="match status" value="1"/>
</dbReference>
<dbReference type="EMBL" id="JAGPYQ010000001">
    <property type="protein sequence ID" value="MBQ0850395.1"/>
    <property type="molecule type" value="Genomic_DNA"/>
</dbReference>
<dbReference type="InterPro" id="IPR011990">
    <property type="entry name" value="TPR-like_helical_dom_sf"/>
</dbReference>
<dbReference type="Pfam" id="PF00196">
    <property type="entry name" value="GerE"/>
    <property type="match status" value="1"/>
</dbReference>
<dbReference type="PANTHER" id="PTHR16305:SF35">
    <property type="entry name" value="TRANSCRIPTIONAL ACTIVATOR DOMAIN"/>
    <property type="match status" value="1"/>
</dbReference>
<dbReference type="InterPro" id="IPR027417">
    <property type="entry name" value="P-loop_NTPase"/>
</dbReference>
<feature type="domain" description="HTH luxR-type" evidence="4">
    <location>
        <begin position="864"/>
        <end position="932"/>
    </location>
</feature>
<dbReference type="Proteomes" id="UP000677413">
    <property type="component" value="Unassembled WGS sequence"/>
</dbReference>
<dbReference type="Gene3D" id="1.10.10.10">
    <property type="entry name" value="Winged helix-like DNA-binding domain superfamily/Winged helix DNA-binding domain"/>
    <property type="match status" value="1"/>
</dbReference>
<proteinExistence type="predicted"/>
<dbReference type="Pfam" id="PF13191">
    <property type="entry name" value="AAA_16"/>
    <property type="match status" value="1"/>
</dbReference>
<name>A0A940Y132_9ACTN</name>
<dbReference type="SUPFAM" id="SSF46894">
    <property type="entry name" value="C-terminal effector domain of the bipartite response regulators"/>
    <property type="match status" value="1"/>
</dbReference>
<reference evidence="5 6" key="1">
    <citation type="submission" date="2021-04" db="EMBL/GenBank/DDBJ databases">
        <authorList>
            <person name="Tang X."/>
            <person name="Zhou X."/>
            <person name="Chen X."/>
            <person name="Cernava T."/>
            <person name="Zhang C."/>
        </authorList>
    </citation>
    <scope>NUCLEOTIDE SEQUENCE [LARGE SCALE GENOMIC DNA]</scope>
    <source>
        <strain evidence="5 6">BH-SS-21</strain>
    </source>
</reference>
<dbReference type="InterPro" id="IPR016032">
    <property type="entry name" value="Sig_transdc_resp-reg_C-effctor"/>
</dbReference>
<dbReference type="PROSITE" id="PS50043">
    <property type="entry name" value="HTH_LUXR_2"/>
    <property type="match status" value="1"/>
</dbReference>
<dbReference type="InterPro" id="IPR041664">
    <property type="entry name" value="AAA_16"/>
</dbReference>
<dbReference type="GO" id="GO:0006355">
    <property type="term" value="P:regulation of DNA-templated transcription"/>
    <property type="evidence" value="ECO:0007669"/>
    <property type="project" value="InterPro"/>
</dbReference>
<sequence length="959" mass="102472">MIASPHSDPVGRHRECAVLDELLVALRAGESRVQVFRGEAGIGKSVLLEYAVARASEVTVTRAQGVEADMELPYASLHQLCAPFLTQVDALPGPQRDALRVAFGMAAGDPPDRFLVGLAVLTLLTRASETRPVLVVVDDAQWLDQVSLQTLEFVARRLLAEAVAMVFAARDPEGQAALAGLPETRISGLDAAAAAELLGSTVGGRLDKRVRDRFVAEMHGNPLALLEFSRGRSAAELAYGLDSFTYRGAQYRSARGTVSSRVERDFAERLGPLPRATRTLLLIAAAEPIGDAALLVRAAAALEITPDAEPARTAGLIDFHGSIRFRHPLVRSAVYHQADPEERRAVHRALAAATDPATDPDRRAWHAAQAAPGPDEAVAAGLEQAADRARQRGGIAAEAVLLERAAQLTPDAGSRGRRAVAAAEAHFSAAAPDRATEEATLAELCPLSALNRARLARLRARILFARSRSDEAAPLLLEAAAQFAAARSPLARETYLEAISATIFAGRLHGPTGARAAAVAARGSGAPPSGSEAADLLLDGVAALLADDYDTGLTTLRSALELLANEELPTREATMRWLLLVPVALEAFIHYAWDLHAWDILATRAVRLARDVGALGALPPALIYAGGVHIHYGGFAEAARMIDEADAIAAATGHAPHKYAALVLAAWRGDADVAAGMVEEARASAVERGEVSLLGTMGYIQGVLFNGLARYEEALVAARSAIEHDGFNFTGLSLVEHVEAATRCGKLDQARASLDRLVELTRAADSGWARGACARSRALLADGDEADGLYRTAIEEFGRGGVAVEVARTHLLYGEWLRRSRRPALAREHLREAYEMFDGMRANAFAERTRRELIATGEHVRTRVAVPAADLTPQESQIATLAADGLTNAKIGAELFISPHTVEWHLRKVYTKLGITSRRALPDALVTAPALDTKARGSDGPRKNRHERSLRSPRTPRPR</sequence>
<evidence type="ECO:0000256" key="3">
    <source>
        <dbReference type="SAM" id="MobiDB-lite"/>
    </source>
</evidence>
<dbReference type="SUPFAM" id="SSF48452">
    <property type="entry name" value="TPR-like"/>
    <property type="match status" value="1"/>
</dbReference>